<comment type="caution">
    <text evidence="1">The sequence shown here is derived from an EMBL/GenBank/DDBJ whole genome shotgun (WGS) entry which is preliminary data.</text>
</comment>
<evidence type="ECO:0000313" key="1">
    <source>
        <dbReference type="EMBL" id="MFC0862451.1"/>
    </source>
</evidence>
<gene>
    <name evidence="1" type="ORF">ACFHYQ_09100</name>
</gene>
<evidence type="ECO:0000313" key="2">
    <source>
        <dbReference type="Proteomes" id="UP001589870"/>
    </source>
</evidence>
<name>A0ABV6U5Q1_9ACTN</name>
<dbReference type="RefSeq" id="WP_394300662.1">
    <property type="nucleotide sequence ID" value="NZ_JBHMQT010000013.1"/>
</dbReference>
<dbReference type="Proteomes" id="UP001589870">
    <property type="component" value="Unassembled WGS sequence"/>
</dbReference>
<organism evidence="1 2">
    <name type="scientific">Sphaerimonospora cavernae</name>
    <dbReference type="NCBI Taxonomy" id="1740611"/>
    <lineage>
        <taxon>Bacteria</taxon>
        <taxon>Bacillati</taxon>
        <taxon>Actinomycetota</taxon>
        <taxon>Actinomycetes</taxon>
        <taxon>Streptosporangiales</taxon>
        <taxon>Streptosporangiaceae</taxon>
        <taxon>Sphaerimonospora</taxon>
    </lineage>
</organism>
<proteinExistence type="predicted"/>
<reference evidence="1 2" key="1">
    <citation type="submission" date="2024-09" db="EMBL/GenBank/DDBJ databases">
        <authorList>
            <person name="Sun Q."/>
            <person name="Mori K."/>
        </authorList>
    </citation>
    <scope>NUCLEOTIDE SEQUENCE [LARGE SCALE GENOMIC DNA]</scope>
    <source>
        <strain evidence="1 2">TBRC 1851</strain>
    </source>
</reference>
<dbReference type="EMBL" id="JBHMQT010000013">
    <property type="protein sequence ID" value="MFC0862451.1"/>
    <property type="molecule type" value="Genomic_DNA"/>
</dbReference>
<keyword evidence="2" id="KW-1185">Reference proteome</keyword>
<protein>
    <submittedName>
        <fullName evidence="1">DUF932 domain-containing protein</fullName>
    </submittedName>
</protein>
<sequence>MTIASPVPLTTRNADLGDLHALLRDQHARKVDVLVGAGQIRAVGTHLELIGTPPVLSDLGVTDSAGLYLPTEICDQGLAEKLGIPAAYLRRLRTERPGLYAANVNGWLETDDRRFLVRALRGTGDGAGVARAFLSDRYKIIDNLDVLMAALDGVRLAGADVRIDGCDLTERRMYVRVVCEQVAALAPELLRNYRSPFTGATGADNPLVFAGFVISNSETGCGAFTVTPRLLVQVCNNGMTINADAHRHVHLGGRLNGDGEGDIIRWSGDTEDKNLALITAKTRDAITTFLDIDYVKAKIRELTAAAGVELADPEKTVQVVATKLRFTEEQQRDILRHFIRGGDMSAGGVMHAVTSVAQTIDDADVAHDMEGQALRALHLAAAGT</sequence>
<accession>A0ABV6U5Q1</accession>